<evidence type="ECO:0000256" key="14">
    <source>
        <dbReference type="RuleBase" id="RU371123"/>
    </source>
</evidence>
<feature type="region of interest" description="Disordered" evidence="15">
    <location>
        <begin position="98"/>
        <end position="173"/>
    </location>
</feature>
<comment type="cofactor">
    <cofactor evidence="1 14">
        <name>FAD</name>
        <dbReference type="ChEBI" id="CHEBI:57692"/>
    </cofactor>
</comment>
<evidence type="ECO:0000313" key="18">
    <source>
        <dbReference type="Proteomes" id="UP001217754"/>
    </source>
</evidence>
<keyword evidence="11" id="KW-0496">Mitochondrion</keyword>
<dbReference type="Proteomes" id="UP001217754">
    <property type="component" value="Chromosome 2"/>
</dbReference>
<protein>
    <recommendedName>
        <fullName evidence="14">Sulfhydryl oxidase</fullName>
        <ecNumber evidence="14">1.8.3.2</ecNumber>
    </recommendedName>
</protein>
<dbReference type="EMBL" id="CP119959">
    <property type="protein sequence ID" value="WFD38226.1"/>
    <property type="molecule type" value="Genomic_DNA"/>
</dbReference>
<keyword evidence="6 14" id="KW-0812">Transmembrane</keyword>
<evidence type="ECO:0000256" key="13">
    <source>
        <dbReference type="ARBA" id="ARBA00023157"/>
    </source>
</evidence>
<keyword evidence="5 14" id="KW-0285">Flavoprotein</keyword>
<evidence type="ECO:0000256" key="6">
    <source>
        <dbReference type="ARBA" id="ARBA00022692"/>
    </source>
</evidence>
<dbReference type="InterPro" id="IPR036774">
    <property type="entry name" value="ERV/ALR_sulphydryl_oxid_sf"/>
</dbReference>
<dbReference type="Pfam" id="PF14138">
    <property type="entry name" value="COX16"/>
    <property type="match status" value="1"/>
</dbReference>
<name>A0AAF0EWF2_9BASI</name>
<dbReference type="InterPro" id="IPR039799">
    <property type="entry name" value="ALR/ERV"/>
</dbReference>
<evidence type="ECO:0000256" key="9">
    <source>
        <dbReference type="ARBA" id="ARBA00022989"/>
    </source>
</evidence>
<keyword evidence="7" id="KW-0999">Mitochondrion inner membrane</keyword>
<dbReference type="GO" id="GO:0050660">
    <property type="term" value="F:flavin adenine dinucleotide binding"/>
    <property type="evidence" value="ECO:0007669"/>
    <property type="project" value="TreeGrafter"/>
</dbReference>
<evidence type="ECO:0000256" key="12">
    <source>
        <dbReference type="ARBA" id="ARBA00023136"/>
    </source>
</evidence>
<evidence type="ECO:0000256" key="15">
    <source>
        <dbReference type="SAM" id="MobiDB-lite"/>
    </source>
</evidence>
<dbReference type="SUPFAM" id="SSF69000">
    <property type="entry name" value="FAD-dependent thiol oxidase"/>
    <property type="match status" value="1"/>
</dbReference>
<dbReference type="GeneID" id="85224824"/>
<keyword evidence="12 14" id="KW-0472">Membrane</keyword>
<evidence type="ECO:0000256" key="2">
    <source>
        <dbReference type="ARBA" id="ARBA00002490"/>
    </source>
</evidence>
<evidence type="ECO:0000256" key="1">
    <source>
        <dbReference type="ARBA" id="ARBA00001974"/>
    </source>
</evidence>
<evidence type="ECO:0000256" key="7">
    <source>
        <dbReference type="ARBA" id="ARBA00022792"/>
    </source>
</evidence>
<comment type="similarity">
    <text evidence="4">Belongs to the COX16 family.</text>
</comment>
<dbReference type="PANTHER" id="PTHR12645">
    <property type="entry name" value="ALR/ERV"/>
    <property type="match status" value="1"/>
</dbReference>
<reference evidence="17" key="1">
    <citation type="submission" date="2023-03" db="EMBL/GenBank/DDBJ databases">
        <title>Mating type loci evolution in Malassezia.</title>
        <authorList>
            <person name="Coelho M.A."/>
        </authorList>
    </citation>
    <scope>NUCLEOTIDE SEQUENCE</scope>
    <source>
        <strain evidence="17">CBS 9431</strain>
    </source>
</reference>
<keyword evidence="10 14" id="KW-0560">Oxidoreductase</keyword>
<sequence>MFSAFRAAPGSWRARVHGAFMARVRRNPTLFFGVPFIGSIVFASFALTSLTQIRYIQHEQRHKTLSQEENLKLKSDRKPLDIREEYFKLQAKDDGLDDWEPKRVARPAGMPEWGGVPQPAAPGKEAVAADTSQHSGSSFFARRVAHAEEAHEADTTPAPPARRPPTVLGPDGKPCRACNARTAFGAAMRTQAKKHDACPPDIEELGRSTWTFLHSAAAHYPDEPSDVQRTHMRSVLEALPHVYPCATCAAELHEEYGRQAPEARADAVDSATALQVYVCTLHNEVNARLGKKVWDCSDLKRLRHRWYEPPEDREC</sequence>
<evidence type="ECO:0000256" key="4">
    <source>
        <dbReference type="ARBA" id="ARBA00008370"/>
    </source>
</evidence>
<gene>
    <name evidence="17" type="primary">ERV1</name>
    <name evidence="17" type="ORF">MJAP1_001175</name>
</gene>
<dbReference type="PANTHER" id="PTHR12645:SF0">
    <property type="entry name" value="FAD-LINKED SULFHYDRYL OXIDASE ALR"/>
    <property type="match status" value="1"/>
</dbReference>
<feature type="compositionally biased region" description="Basic and acidic residues" evidence="15">
    <location>
        <begin position="145"/>
        <end position="154"/>
    </location>
</feature>
<keyword evidence="13" id="KW-1015">Disulfide bond</keyword>
<dbReference type="PROSITE" id="PS51324">
    <property type="entry name" value="ERV_ALR"/>
    <property type="match status" value="1"/>
</dbReference>
<evidence type="ECO:0000256" key="11">
    <source>
        <dbReference type="ARBA" id="ARBA00023128"/>
    </source>
</evidence>
<dbReference type="Pfam" id="PF04777">
    <property type="entry name" value="Evr1_Alr"/>
    <property type="match status" value="1"/>
</dbReference>
<feature type="domain" description="ERV/ALR sulfhydryl oxidase" evidence="16">
    <location>
        <begin position="198"/>
        <end position="306"/>
    </location>
</feature>
<comment type="subcellular location">
    <subcellularLocation>
        <location evidence="3">Mitochondrion inner membrane</location>
        <topology evidence="3">Single-pass membrane protein</topology>
    </subcellularLocation>
</comment>
<keyword evidence="9 14" id="KW-1133">Transmembrane helix</keyword>
<proteinExistence type="inferred from homology"/>
<evidence type="ECO:0000256" key="3">
    <source>
        <dbReference type="ARBA" id="ARBA00004434"/>
    </source>
</evidence>
<dbReference type="AlphaFoldDB" id="A0AAF0EWF2"/>
<evidence type="ECO:0000259" key="16">
    <source>
        <dbReference type="PROSITE" id="PS51324"/>
    </source>
</evidence>
<dbReference type="EC" id="1.8.3.2" evidence="14"/>
<accession>A0AAF0EWF2</accession>
<feature type="transmembrane region" description="Helical" evidence="14">
    <location>
        <begin position="30"/>
        <end position="53"/>
    </location>
</feature>
<dbReference type="GO" id="GO:0016971">
    <property type="term" value="F:flavin-dependent sulfhydryl oxidase activity"/>
    <property type="evidence" value="ECO:0007669"/>
    <property type="project" value="InterPro"/>
</dbReference>
<dbReference type="GO" id="GO:0005743">
    <property type="term" value="C:mitochondrial inner membrane"/>
    <property type="evidence" value="ECO:0007669"/>
    <property type="project" value="UniProtKB-SubCell"/>
</dbReference>
<evidence type="ECO:0000313" key="17">
    <source>
        <dbReference type="EMBL" id="WFD38226.1"/>
    </source>
</evidence>
<dbReference type="InterPro" id="IPR020164">
    <property type="entry name" value="Cyt_c_Oxase_assmbl_COX16"/>
</dbReference>
<comment type="function">
    <text evidence="2">Required for the assembly of the mitochondrial respiratory chain complex IV (CIV), also known as cytochrome c oxidase. May participate in merging the COX1 and COX2 assembly lines.</text>
</comment>
<comment type="catalytic activity">
    <reaction evidence="14">
        <text>2 R'C(R)SH + O2 = R'C(R)S-S(R)CR' + H2O2</text>
        <dbReference type="Rhea" id="RHEA:17357"/>
        <dbReference type="ChEBI" id="CHEBI:15379"/>
        <dbReference type="ChEBI" id="CHEBI:16240"/>
        <dbReference type="ChEBI" id="CHEBI:16520"/>
        <dbReference type="ChEBI" id="CHEBI:17412"/>
        <dbReference type="EC" id="1.8.3.2"/>
    </reaction>
</comment>
<dbReference type="RefSeq" id="XP_060121123.1">
    <property type="nucleotide sequence ID" value="XM_060265140.1"/>
</dbReference>
<evidence type="ECO:0000256" key="10">
    <source>
        <dbReference type="ARBA" id="ARBA00023002"/>
    </source>
</evidence>
<evidence type="ECO:0000256" key="5">
    <source>
        <dbReference type="ARBA" id="ARBA00022630"/>
    </source>
</evidence>
<evidence type="ECO:0000256" key="8">
    <source>
        <dbReference type="ARBA" id="ARBA00022827"/>
    </source>
</evidence>
<dbReference type="InterPro" id="IPR017905">
    <property type="entry name" value="ERV/ALR_sulphydryl_oxidase"/>
</dbReference>
<keyword evidence="18" id="KW-1185">Reference proteome</keyword>
<dbReference type="Gene3D" id="1.20.120.310">
    <property type="entry name" value="ERV/ALR sulfhydryl oxidase domain"/>
    <property type="match status" value="1"/>
</dbReference>
<organism evidence="17 18">
    <name type="scientific">Malassezia japonica</name>
    <dbReference type="NCBI Taxonomy" id="223818"/>
    <lineage>
        <taxon>Eukaryota</taxon>
        <taxon>Fungi</taxon>
        <taxon>Dikarya</taxon>
        <taxon>Basidiomycota</taxon>
        <taxon>Ustilaginomycotina</taxon>
        <taxon>Malasseziomycetes</taxon>
        <taxon>Malasseziales</taxon>
        <taxon>Malasseziaceae</taxon>
        <taxon>Malassezia</taxon>
    </lineage>
</organism>
<keyword evidence="8 14" id="KW-0274">FAD</keyword>